<organism evidence="2 3">
    <name type="scientific">Moheibacter sediminis</name>
    <dbReference type="NCBI Taxonomy" id="1434700"/>
    <lineage>
        <taxon>Bacteria</taxon>
        <taxon>Pseudomonadati</taxon>
        <taxon>Bacteroidota</taxon>
        <taxon>Flavobacteriia</taxon>
        <taxon>Flavobacteriales</taxon>
        <taxon>Weeksellaceae</taxon>
        <taxon>Moheibacter</taxon>
    </lineage>
</organism>
<evidence type="ECO:0000259" key="1">
    <source>
        <dbReference type="Pfam" id="PF01370"/>
    </source>
</evidence>
<accession>A0A1W2CU07</accession>
<evidence type="ECO:0000313" key="3">
    <source>
        <dbReference type="Proteomes" id="UP000192393"/>
    </source>
</evidence>
<dbReference type="SUPFAM" id="SSF51735">
    <property type="entry name" value="NAD(P)-binding Rossmann-fold domains"/>
    <property type="match status" value="1"/>
</dbReference>
<evidence type="ECO:0000313" key="2">
    <source>
        <dbReference type="EMBL" id="SMC88703.1"/>
    </source>
</evidence>
<dbReference type="RefSeq" id="WP_084018836.1">
    <property type="nucleotide sequence ID" value="NZ_FWXS01000011.1"/>
</dbReference>
<dbReference type="InterPro" id="IPR036291">
    <property type="entry name" value="NAD(P)-bd_dom_sf"/>
</dbReference>
<sequence>MVLVTGATGLIGGYLLLELSKRENKIKAMKRVNSSLDSIQKLFEEFSTLQKFNEIEWVETDLLDVPSLSDSLHGIQTIYHTAGCVGFDDREKEMIHQINVEGTENLINIAVSQNIEKFIYVSSISVLDKMPTENKIDETSKWDGEKDHSEYAISKKKGEMAVWRGSQEGLKVLVVYPSVVIGSLDGKRASEKIFELAAKKKMFATEGITGYIDVRDVAFCMAELVKQEKWNQSFIITSENKSFVEIMDFLRNKWDLTKISVLSESKLKFIRFISNFSRFFGGKYMSKSNYNALTGEAAYSNQKIKNELGVEFIPIKESLDFHSNRYKKLTH</sequence>
<gene>
    <name evidence="2" type="ORF">SAMN06296427_11176</name>
</gene>
<name>A0A1W2CU07_9FLAO</name>
<dbReference type="PANTHER" id="PTHR48079:SF6">
    <property type="entry name" value="NAD(P)-BINDING DOMAIN-CONTAINING PROTEIN-RELATED"/>
    <property type="match status" value="1"/>
</dbReference>
<dbReference type="Pfam" id="PF01370">
    <property type="entry name" value="Epimerase"/>
    <property type="match status" value="1"/>
</dbReference>
<proteinExistence type="predicted"/>
<protein>
    <submittedName>
        <fullName evidence="2">Nucleoside-diphosphate-sugar epimerase</fullName>
    </submittedName>
</protein>
<dbReference type="EMBL" id="FWXS01000011">
    <property type="protein sequence ID" value="SMC88703.1"/>
    <property type="molecule type" value="Genomic_DNA"/>
</dbReference>
<dbReference type="GO" id="GO:0005737">
    <property type="term" value="C:cytoplasm"/>
    <property type="evidence" value="ECO:0007669"/>
    <property type="project" value="TreeGrafter"/>
</dbReference>
<dbReference type="STRING" id="1434700.SAMN06296427_11176"/>
<dbReference type="OrthoDB" id="596910at2"/>
<dbReference type="InterPro" id="IPR001509">
    <property type="entry name" value="Epimerase_deHydtase"/>
</dbReference>
<reference evidence="2 3" key="1">
    <citation type="submission" date="2017-04" db="EMBL/GenBank/DDBJ databases">
        <authorList>
            <person name="Afonso C.L."/>
            <person name="Miller P.J."/>
            <person name="Scott M.A."/>
            <person name="Spackman E."/>
            <person name="Goraichik I."/>
            <person name="Dimitrov K.M."/>
            <person name="Suarez D.L."/>
            <person name="Swayne D.E."/>
        </authorList>
    </citation>
    <scope>NUCLEOTIDE SEQUENCE [LARGE SCALE GENOMIC DNA]</scope>
    <source>
        <strain evidence="2 3">CGMCC 1.12708</strain>
    </source>
</reference>
<dbReference type="GO" id="GO:0004029">
    <property type="term" value="F:aldehyde dehydrogenase (NAD+) activity"/>
    <property type="evidence" value="ECO:0007669"/>
    <property type="project" value="TreeGrafter"/>
</dbReference>
<dbReference type="Gene3D" id="3.40.50.720">
    <property type="entry name" value="NAD(P)-binding Rossmann-like Domain"/>
    <property type="match status" value="1"/>
</dbReference>
<dbReference type="InterPro" id="IPR051783">
    <property type="entry name" value="NAD(P)-dependent_oxidoreduct"/>
</dbReference>
<dbReference type="Proteomes" id="UP000192393">
    <property type="component" value="Unassembled WGS sequence"/>
</dbReference>
<keyword evidence="3" id="KW-1185">Reference proteome</keyword>
<dbReference type="AlphaFoldDB" id="A0A1W2CU07"/>
<feature type="domain" description="NAD-dependent epimerase/dehydratase" evidence="1">
    <location>
        <begin position="2"/>
        <end position="227"/>
    </location>
</feature>
<dbReference type="PANTHER" id="PTHR48079">
    <property type="entry name" value="PROTEIN YEEZ"/>
    <property type="match status" value="1"/>
</dbReference>